<organism evidence="2 3">
    <name type="scientific">Trichoglossum hirsutum</name>
    <dbReference type="NCBI Taxonomy" id="265104"/>
    <lineage>
        <taxon>Eukaryota</taxon>
        <taxon>Fungi</taxon>
        <taxon>Dikarya</taxon>
        <taxon>Ascomycota</taxon>
        <taxon>Pezizomycotina</taxon>
        <taxon>Geoglossomycetes</taxon>
        <taxon>Geoglossales</taxon>
        <taxon>Geoglossaceae</taxon>
        <taxon>Trichoglossum</taxon>
    </lineage>
</organism>
<feature type="region of interest" description="Disordered" evidence="1">
    <location>
        <begin position="489"/>
        <end position="516"/>
    </location>
</feature>
<sequence>MDIPPVSRPPPERCLTNAASSSAPPRSSTSSQPQPDARTPEREPQRTVIPATYLLDKFQAAQNVFPNLDLRLPAGWQNLKDAEMQELWEERSQEFGFYSYSKSVLITDEMIRAYDAKLGQNADVDTGCATPLSNPKTPVSETPAREPCSSILPSSPIPPSSSILNDGFESEVPLGSQGPLNVKQKESAMSESAKKGAFVLTLGEPDNISRLPSPSVYSSGSSSTSSTCSVFAPTANGDEEALKNLETTEDGQFVVFSKECKADFLLWWEQTTWYIGTTDDGGRLPQWCSLTRGAPILKNFTRVANRQTGEPRVICSFCGINLAYPRTTGRMPTLVNHLQSKTCREKQPGAVADRSAHAAQPSTVKPDAGSHLPAPSRLEYPAQPPSNDLPSYLAYPTLSGLPSIAPPVFPGRLGDQVHLHGSGLYLRYPALSYPLGHPSFAPPAPLRLEDPHSYGSGAYLPYPAPSGPPGRPGFAPSTPQHMAWSVQEPSLGPTTGAPNAPGLEVRGAAADSASNPSAQRLVSYAAQPSPPLQGVGLGYSAQPTREPAVLKHLVAQPPETLEPTASSPRANKRRSVVDDDFRASIKRARELYMTKYGDNTTLTRKKNKEWGRLDEG</sequence>
<protein>
    <submittedName>
        <fullName evidence="2">Uncharacterized protein</fullName>
    </submittedName>
</protein>
<name>A0A9P8LHN5_9PEZI</name>
<feature type="compositionally biased region" description="Low complexity" evidence="1">
    <location>
        <begin position="18"/>
        <end position="35"/>
    </location>
</feature>
<reference evidence="2" key="1">
    <citation type="submission" date="2021-03" db="EMBL/GenBank/DDBJ databases">
        <title>Comparative genomics and phylogenomic investigation of the class Geoglossomycetes provide insights into ecological specialization and systematics.</title>
        <authorList>
            <person name="Melie T."/>
            <person name="Pirro S."/>
            <person name="Miller A.N."/>
            <person name="Quandt A."/>
        </authorList>
    </citation>
    <scope>NUCLEOTIDE SEQUENCE</scope>
    <source>
        <strain evidence="2">CAQ_001_2017</strain>
    </source>
</reference>
<proteinExistence type="predicted"/>
<keyword evidence="3" id="KW-1185">Reference proteome</keyword>
<dbReference type="EMBL" id="JAGHQM010000086">
    <property type="protein sequence ID" value="KAH0565512.1"/>
    <property type="molecule type" value="Genomic_DNA"/>
</dbReference>
<gene>
    <name evidence="2" type="ORF">GP486_001086</name>
</gene>
<dbReference type="Proteomes" id="UP000750711">
    <property type="component" value="Unassembled WGS sequence"/>
</dbReference>
<evidence type="ECO:0000313" key="2">
    <source>
        <dbReference type="EMBL" id="KAH0565512.1"/>
    </source>
</evidence>
<feature type="region of interest" description="Disordered" evidence="1">
    <location>
        <begin position="345"/>
        <end position="385"/>
    </location>
</feature>
<dbReference type="AlphaFoldDB" id="A0A9P8LHN5"/>
<feature type="compositionally biased region" description="Polar residues" evidence="1">
    <location>
        <begin position="131"/>
        <end position="140"/>
    </location>
</feature>
<evidence type="ECO:0000313" key="3">
    <source>
        <dbReference type="Proteomes" id="UP000750711"/>
    </source>
</evidence>
<feature type="region of interest" description="Disordered" evidence="1">
    <location>
        <begin position="558"/>
        <end position="578"/>
    </location>
</feature>
<evidence type="ECO:0000256" key="1">
    <source>
        <dbReference type="SAM" id="MobiDB-lite"/>
    </source>
</evidence>
<comment type="caution">
    <text evidence="2">The sequence shown here is derived from an EMBL/GenBank/DDBJ whole genome shotgun (WGS) entry which is preliminary data.</text>
</comment>
<feature type="region of interest" description="Disordered" evidence="1">
    <location>
        <begin position="1"/>
        <end position="47"/>
    </location>
</feature>
<accession>A0A9P8LHN5</accession>
<feature type="region of interest" description="Disordered" evidence="1">
    <location>
        <begin position="129"/>
        <end position="154"/>
    </location>
</feature>